<comment type="caution">
    <text evidence="6">The sequence shown here is derived from an EMBL/GenBank/DDBJ whole genome shotgun (WGS) entry which is preliminary data.</text>
</comment>
<dbReference type="PRINTS" id="PR00133">
    <property type="entry name" value="GLHYDRLASE3"/>
</dbReference>
<evidence type="ECO:0000313" key="6">
    <source>
        <dbReference type="EMBL" id="KAK4809011.1"/>
    </source>
</evidence>
<keyword evidence="2" id="KW-0378">Hydrolase</keyword>
<dbReference type="SMART" id="SM01217">
    <property type="entry name" value="Fn3_like"/>
    <property type="match status" value="1"/>
</dbReference>
<evidence type="ECO:0000256" key="4">
    <source>
        <dbReference type="SAM" id="MobiDB-lite"/>
    </source>
</evidence>
<feature type="compositionally biased region" description="Pro residues" evidence="4">
    <location>
        <begin position="690"/>
        <end position="700"/>
    </location>
</feature>
<evidence type="ECO:0000313" key="7">
    <source>
        <dbReference type="Proteomes" id="UP001333110"/>
    </source>
</evidence>
<reference evidence="6 7" key="1">
    <citation type="journal article" date="2023" name="J. Hered.">
        <title>Chromosome-level genome of the wood stork (Mycteria americana) provides insight into avian chromosome evolution.</title>
        <authorList>
            <person name="Flamio R. Jr."/>
            <person name="Ramstad K.M."/>
        </authorList>
    </citation>
    <scope>NUCLEOTIDE SEQUENCE [LARGE SCALE GENOMIC DNA]</scope>
    <source>
        <strain evidence="6">JAX WOST 10</strain>
    </source>
</reference>
<dbReference type="GO" id="GO:0031222">
    <property type="term" value="P:arabinan catabolic process"/>
    <property type="evidence" value="ECO:0007669"/>
    <property type="project" value="TreeGrafter"/>
</dbReference>
<feature type="compositionally biased region" description="Pro residues" evidence="4">
    <location>
        <begin position="500"/>
        <end position="513"/>
    </location>
</feature>
<dbReference type="Pfam" id="PF01915">
    <property type="entry name" value="Glyco_hydro_3_C"/>
    <property type="match status" value="1"/>
</dbReference>
<keyword evidence="3" id="KW-0326">Glycosidase</keyword>
<accession>A0AAN7RU44</accession>
<gene>
    <name evidence="6" type="ORF">QYF61_024992</name>
</gene>
<feature type="region of interest" description="Disordered" evidence="4">
    <location>
        <begin position="686"/>
        <end position="719"/>
    </location>
</feature>
<dbReference type="InterPro" id="IPR044993">
    <property type="entry name" value="BXL"/>
</dbReference>
<dbReference type="InterPro" id="IPR001764">
    <property type="entry name" value="Glyco_hydro_3_N"/>
</dbReference>
<evidence type="ECO:0000256" key="2">
    <source>
        <dbReference type="ARBA" id="ARBA00022801"/>
    </source>
</evidence>
<evidence type="ECO:0000259" key="5">
    <source>
        <dbReference type="SMART" id="SM01217"/>
    </source>
</evidence>
<dbReference type="InterPro" id="IPR013783">
    <property type="entry name" value="Ig-like_fold"/>
</dbReference>
<name>A0AAN7RU44_MYCAM</name>
<keyword evidence="1" id="KW-0732">Signal</keyword>
<evidence type="ECO:0000256" key="3">
    <source>
        <dbReference type="ARBA" id="ARBA00023295"/>
    </source>
</evidence>
<dbReference type="EMBL" id="JAUNZN010000023">
    <property type="protein sequence ID" value="KAK4809011.1"/>
    <property type="molecule type" value="Genomic_DNA"/>
</dbReference>
<dbReference type="PANTHER" id="PTHR42721">
    <property type="entry name" value="SUGAR HYDROLASE-RELATED"/>
    <property type="match status" value="1"/>
</dbReference>
<dbReference type="SUPFAM" id="SSF52279">
    <property type="entry name" value="Beta-D-glucan exohydrolase, C-terminal domain"/>
    <property type="match status" value="1"/>
</dbReference>
<dbReference type="SUPFAM" id="SSF51445">
    <property type="entry name" value="(Trans)glycosidases"/>
    <property type="match status" value="1"/>
</dbReference>
<keyword evidence="7" id="KW-1185">Reference proteome</keyword>
<organism evidence="6 7">
    <name type="scientific">Mycteria americana</name>
    <name type="common">Wood stork</name>
    <dbReference type="NCBI Taxonomy" id="33587"/>
    <lineage>
        <taxon>Eukaryota</taxon>
        <taxon>Metazoa</taxon>
        <taxon>Chordata</taxon>
        <taxon>Craniata</taxon>
        <taxon>Vertebrata</taxon>
        <taxon>Euteleostomi</taxon>
        <taxon>Archelosauria</taxon>
        <taxon>Archosauria</taxon>
        <taxon>Dinosauria</taxon>
        <taxon>Saurischia</taxon>
        <taxon>Theropoda</taxon>
        <taxon>Coelurosauria</taxon>
        <taxon>Aves</taxon>
        <taxon>Neognathae</taxon>
        <taxon>Neoaves</taxon>
        <taxon>Aequornithes</taxon>
        <taxon>Ciconiiformes</taxon>
        <taxon>Ciconiidae</taxon>
        <taxon>Mycteria</taxon>
    </lineage>
</organism>
<dbReference type="InterPro" id="IPR017853">
    <property type="entry name" value="GH"/>
</dbReference>
<dbReference type="Gene3D" id="3.40.50.1700">
    <property type="entry name" value="Glycoside hydrolase family 3 C-terminal domain"/>
    <property type="match status" value="1"/>
</dbReference>
<dbReference type="InterPro" id="IPR002772">
    <property type="entry name" value="Glyco_hydro_3_C"/>
</dbReference>
<sequence length="1401" mass="149402">MEAACRVGGCALGAEGAVSRTSPPAAQESGSWVIARCHHRAAALGAQGPAGLLLAAADLLALPYMATSSGRHSPCSSAAGGLRASRPDTSSWCGRSGLGTASVASIPGRSRTQCQRDHEMSVLPHLPALKCRGAACVRGSPPAPRPVPAPAGRWPLCALLAPPVHLPYIQGSAQVEAAEAPWHTVHNTTAAMLEVGMSPLSQVATKLTHMEMQVSMGLGCPVPSQTPAVTVLFVLWERPREKAPEQTSPCAWWLPEPHVPLRVTQCWPSLAGESPGRALGHVPSPATALPACSHLSHRPAPRRVPRLRVWGWGSAARRTSSLGPRAPKVRPRPPQLLLCVGAHRRFSVPGHRVGPWQCPTVLSRPGTGGHTRDRCWHRAPWLSLKHSVLTKALLLIAPGPRSRTGAAVGQHLPPVPAGAQPCQPCQLCCRQRRSRGQPRCRRGDPGSRFGGAGPLCRLPLADVPAPGGARGGGNRNAAICHGGGARGQEPGPGRTLLGAPVPPAGPRRPPPPKYRPRCTGPRAGPGCSFGGRRPGLLRRRRFLMPPRAGRSAAGTGGPGTSLAPGPRPAPLRPVRRAQGRAAARPAPPRPSPVASQRRAGPGRSREPRRAMPRRAAPAPAVPGLRAAAVLLCAALGAGPGRALPVPFPAFPFQDPALPWHRRLDDLLGRLSPAELVLQVRARRAAAGAAPGPPPPPPPPLSAAGPQVARGGAMGNGPAPPVPRLGIGPYNWNTECLRGDAEAPGWATAFPQALGLAAAFSPELVYRVANATATEVRAKHNGFVAAGRYGDHTGLSCFSPVLNIMRHPLWGRNQETYGEDPFLSGELARSFVQGLQGRHPRYIKASAGCKHFSVHGGPENIPVSRLSFDAKVLERDWRTTFLPQFQACVRAGSYSFMCSYNRINGVPACANKKLLTDILRGEWGFDGYVVSDEGALELIMLGHHYTRTFLETAVASMNAGCNLELSYGVRNNVFMHIPQALAMGNITLQMLRDRVRPLFYTRMRLGEFDPPAMNPYSSLDLSTVQSPEHRNLSLEAAVKSFVLLKNVRGTLPLRARDLPGKRLAVVGPFADNPRVLFGDYAPVPEPRYIYTPRRGLETLPANISFAAGCREPRCQQYSRAEVVGAAEAADAVVVCLGTGTDVETEAKDRRDLSLPGHQLELLQDAVQAAAGRPVILLLFNAGPLDVSWAQAHEGVGAILACFFPAQATGLAVAKVLLGEAGASPAGRLPATWPAGMHQVPPMENYTMEGRTYRYYGQEAPLYPFGYGLSYTTFQYRDLVLSPPALPACANLSVSVVLENTGQRDGEEVVQLYLRWEQSSVPVPRWQLVAFRRVAVPAGRETKLSFQVAAEQRAVWAQDWRLEPGTFTLFAGGQQPGQQTRAPSEVLSARFTVTGAARPLRGC</sequence>
<dbReference type="GO" id="GO:0046556">
    <property type="term" value="F:alpha-L-arabinofuranosidase activity"/>
    <property type="evidence" value="ECO:0007669"/>
    <property type="project" value="TreeGrafter"/>
</dbReference>
<dbReference type="InterPro" id="IPR036881">
    <property type="entry name" value="Glyco_hydro_3_C_sf"/>
</dbReference>
<dbReference type="Proteomes" id="UP001333110">
    <property type="component" value="Unassembled WGS sequence"/>
</dbReference>
<dbReference type="Gene3D" id="2.60.40.10">
    <property type="entry name" value="Immunoglobulins"/>
    <property type="match status" value="1"/>
</dbReference>
<dbReference type="Pfam" id="PF14310">
    <property type="entry name" value="Fn3-like"/>
    <property type="match status" value="1"/>
</dbReference>
<dbReference type="Pfam" id="PF00933">
    <property type="entry name" value="Glyco_hydro_3"/>
    <property type="match status" value="1"/>
</dbReference>
<dbReference type="GO" id="GO:0009044">
    <property type="term" value="F:xylan 1,4-beta-xylosidase activity"/>
    <property type="evidence" value="ECO:0007669"/>
    <property type="project" value="InterPro"/>
</dbReference>
<dbReference type="InterPro" id="IPR036962">
    <property type="entry name" value="Glyco_hydro_3_N_sf"/>
</dbReference>
<feature type="region of interest" description="Disordered" evidence="4">
    <location>
        <begin position="479"/>
        <end position="619"/>
    </location>
</feature>
<evidence type="ECO:0000256" key="1">
    <source>
        <dbReference type="ARBA" id="ARBA00022729"/>
    </source>
</evidence>
<dbReference type="InterPro" id="IPR026891">
    <property type="entry name" value="Fn3-like"/>
</dbReference>
<proteinExistence type="predicted"/>
<protein>
    <recommendedName>
        <fullName evidence="5">Fibronectin type III-like domain-containing protein</fullName>
    </recommendedName>
</protein>
<feature type="domain" description="Fibronectin type III-like" evidence="5">
    <location>
        <begin position="1306"/>
        <end position="1373"/>
    </location>
</feature>
<dbReference type="GO" id="GO:0045493">
    <property type="term" value="P:xylan catabolic process"/>
    <property type="evidence" value="ECO:0007669"/>
    <property type="project" value="InterPro"/>
</dbReference>
<dbReference type="PANTHER" id="PTHR42721:SF42">
    <property type="entry name" value="FIBRONECTIN TYPE III-LIKE DOMAIN-CONTAINING PROTEIN"/>
    <property type="match status" value="1"/>
</dbReference>
<dbReference type="Gene3D" id="3.20.20.300">
    <property type="entry name" value="Glycoside hydrolase, family 3, N-terminal domain"/>
    <property type="match status" value="1"/>
</dbReference>